<dbReference type="OrthoDB" id="1738919at2"/>
<dbReference type="RefSeq" id="WP_039679649.1">
    <property type="nucleotide sequence ID" value="NZ_JWHR01000086.1"/>
</dbReference>
<evidence type="ECO:0000313" key="3">
    <source>
        <dbReference type="Proteomes" id="UP000031189"/>
    </source>
</evidence>
<keyword evidence="1" id="KW-0812">Transmembrane</keyword>
<dbReference type="Pfam" id="PF09581">
    <property type="entry name" value="Spore_III_AF"/>
    <property type="match status" value="1"/>
</dbReference>
<dbReference type="InterPro" id="IPR014245">
    <property type="entry name" value="Spore_III_AF"/>
</dbReference>
<evidence type="ECO:0000256" key="1">
    <source>
        <dbReference type="SAM" id="Phobius"/>
    </source>
</evidence>
<protein>
    <submittedName>
        <fullName evidence="2">Stage III sporulation protein AF</fullName>
    </submittedName>
</protein>
<keyword evidence="3" id="KW-1185">Reference proteome</keyword>
<feature type="transmembrane region" description="Helical" evidence="1">
    <location>
        <begin position="7"/>
        <end position="27"/>
    </location>
</feature>
<keyword evidence="1" id="KW-0472">Membrane</keyword>
<proteinExistence type="predicted"/>
<feature type="transmembrane region" description="Helical" evidence="1">
    <location>
        <begin position="33"/>
        <end position="55"/>
    </location>
</feature>
<evidence type="ECO:0000313" key="2">
    <source>
        <dbReference type="EMBL" id="KHS57235.1"/>
    </source>
</evidence>
<organism evidence="2 3">
    <name type="scientific">Terrisporobacter othiniensis</name>
    <dbReference type="NCBI Taxonomy" id="1577792"/>
    <lineage>
        <taxon>Bacteria</taxon>
        <taxon>Bacillati</taxon>
        <taxon>Bacillota</taxon>
        <taxon>Clostridia</taxon>
        <taxon>Peptostreptococcales</taxon>
        <taxon>Peptostreptococcaceae</taxon>
        <taxon>Terrisporobacter</taxon>
    </lineage>
</organism>
<reference evidence="2 3" key="1">
    <citation type="submission" date="2014-12" db="EMBL/GenBank/DDBJ databases">
        <title>Draft genome sequence of Terrisporobacter sp. 08-306576, isolated from the blood culture of a bacteremia patient.</title>
        <authorList>
            <person name="Lund L.C."/>
            <person name="Sydenham T.V."/>
            <person name="Hogh S.V."/>
            <person name="Skov M.N."/>
            <person name="Kemp M."/>
            <person name="Justesen U.S."/>
        </authorList>
    </citation>
    <scope>NUCLEOTIDE SEQUENCE [LARGE SCALE GENOMIC DNA]</scope>
    <source>
        <strain evidence="2 3">08-306576</strain>
    </source>
</reference>
<dbReference type="EMBL" id="JWHR01000086">
    <property type="protein sequence ID" value="KHS57235.1"/>
    <property type="molecule type" value="Genomic_DNA"/>
</dbReference>
<comment type="caution">
    <text evidence="2">The sequence shown here is derived from an EMBL/GenBank/DDBJ whole genome shotgun (WGS) entry which is preliminary data.</text>
</comment>
<sequence>MIAGIKEWLISIIVGAFIINMVDMILPNTKVKPYINLVCNFIFVFMIISPLVSFFSNNMSLEDTILKKMSDYSMMYVDSYNDLAGKTNNENLSKGYEDGLKSVLQLKLDEYGYELEDLTINGSEIETIKIKEKNSNNDNNEDIQSNDMQEEEVFRSKSELNLKESKLKEDLIKVLDISIEDIEID</sequence>
<name>A0A0B3WRR8_9FIRM</name>
<dbReference type="STRING" id="1577792.QX51_09360"/>
<dbReference type="Proteomes" id="UP000031189">
    <property type="component" value="Unassembled WGS sequence"/>
</dbReference>
<keyword evidence="1" id="KW-1133">Transmembrane helix</keyword>
<gene>
    <name evidence="2" type="ORF">QX51_09360</name>
</gene>
<dbReference type="AlphaFoldDB" id="A0A0B3WRR8"/>
<accession>A0A0B3WRR8</accession>